<keyword evidence="2" id="KW-1185">Reference proteome</keyword>
<gene>
    <name evidence="1" type="ORF">G6F50_016552</name>
</gene>
<proteinExistence type="predicted"/>
<dbReference type="AlphaFoldDB" id="A0A9P6XSM6"/>
<evidence type="ECO:0000313" key="1">
    <source>
        <dbReference type="EMBL" id="KAG1531711.1"/>
    </source>
</evidence>
<organism evidence="1 2">
    <name type="scientific">Rhizopus delemar</name>
    <dbReference type="NCBI Taxonomy" id="936053"/>
    <lineage>
        <taxon>Eukaryota</taxon>
        <taxon>Fungi</taxon>
        <taxon>Fungi incertae sedis</taxon>
        <taxon>Mucoromycota</taxon>
        <taxon>Mucoromycotina</taxon>
        <taxon>Mucoromycetes</taxon>
        <taxon>Mucorales</taxon>
        <taxon>Mucorineae</taxon>
        <taxon>Rhizopodaceae</taxon>
        <taxon>Rhizopus</taxon>
    </lineage>
</organism>
<name>A0A9P6XSM6_9FUNG</name>
<evidence type="ECO:0000313" key="2">
    <source>
        <dbReference type="Proteomes" id="UP000740926"/>
    </source>
</evidence>
<protein>
    <submittedName>
        <fullName evidence="1">Uncharacterized protein</fullName>
    </submittedName>
</protein>
<reference evidence="1 2" key="1">
    <citation type="journal article" date="2020" name="Microb. Genom.">
        <title>Genetic diversity of clinical and environmental Mucorales isolates obtained from an investigation of mucormycosis cases among solid organ transplant recipients.</title>
        <authorList>
            <person name="Nguyen M.H."/>
            <person name="Kaul D."/>
            <person name="Muto C."/>
            <person name="Cheng S.J."/>
            <person name="Richter R.A."/>
            <person name="Bruno V.M."/>
            <person name="Liu G."/>
            <person name="Beyhan S."/>
            <person name="Sundermann A.J."/>
            <person name="Mounaud S."/>
            <person name="Pasculle A.W."/>
            <person name="Nierman W.C."/>
            <person name="Driscoll E."/>
            <person name="Cumbie R."/>
            <person name="Clancy C.J."/>
            <person name="Dupont C.L."/>
        </authorList>
    </citation>
    <scope>NUCLEOTIDE SEQUENCE [LARGE SCALE GENOMIC DNA]</scope>
    <source>
        <strain evidence="1 2">GL24</strain>
    </source>
</reference>
<comment type="caution">
    <text evidence="1">The sequence shown here is derived from an EMBL/GenBank/DDBJ whole genome shotgun (WGS) entry which is preliminary data.</text>
</comment>
<sequence>MTGENHIDVAADQRDFRLAGSRKWHLGKRGAALLRQDAQCHAAIAAQSVLTDADVGTSGLDRCHQVLQRGVWTVGAHD</sequence>
<dbReference type="EMBL" id="JAANIU010010584">
    <property type="protein sequence ID" value="KAG1531711.1"/>
    <property type="molecule type" value="Genomic_DNA"/>
</dbReference>
<accession>A0A9P6XSM6</accession>
<dbReference type="Proteomes" id="UP000740926">
    <property type="component" value="Unassembled WGS sequence"/>
</dbReference>